<evidence type="ECO:0000256" key="8">
    <source>
        <dbReference type="SAM" id="MobiDB-lite"/>
    </source>
</evidence>
<evidence type="ECO:0000256" key="1">
    <source>
        <dbReference type="ARBA" id="ARBA00004496"/>
    </source>
</evidence>
<comment type="caution">
    <text evidence="10">The sequence shown here is derived from an EMBL/GenBank/DDBJ whole genome shotgun (WGS) entry which is preliminary data.</text>
</comment>
<keyword evidence="5 7" id="KW-0175">Coiled coil</keyword>
<dbReference type="FunFam" id="3.40.50.300:FF:000901">
    <property type="entry name" value="Chromosome partition protein Smc"/>
    <property type="match status" value="1"/>
</dbReference>
<evidence type="ECO:0000256" key="3">
    <source>
        <dbReference type="ARBA" id="ARBA00022741"/>
    </source>
</evidence>
<dbReference type="Proteomes" id="UP001157039">
    <property type="component" value="Unassembled WGS sequence"/>
</dbReference>
<name>A0AA37XLZ6_9ENTE</name>
<feature type="compositionally biased region" description="Polar residues" evidence="8">
    <location>
        <begin position="1"/>
        <end position="12"/>
    </location>
</feature>
<dbReference type="AlphaFoldDB" id="A0AA37XLZ6"/>
<reference evidence="10 11" key="1">
    <citation type="journal article" date="2014" name="Int. J. Syst. Evol. Microbiol.">
        <title>Complete genome sequence of Corynebacterium casei LMG S-19264T (=DSM 44701T), isolated from a smear-ripened cheese.</title>
        <authorList>
            <consortium name="US DOE Joint Genome Institute (JGI-PGF)"/>
            <person name="Walter F."/>
            <person name="Albersmeier A."/>
            <person name="Kalinowski J."/>
            <person name="Ruckert C."/>
        </authorList>
    </citation>
    <scope>NUCLEOTIDE SEQUENCE [LARGE SCALE GENOMIC DNA]</scope>
    <source>
        <strain evidence="10 11">NBRC 114545</strain>
    </source>
</reference>
<evidence type="ECO:0000313" key="11">
    <source>
        <dbReference type="Proteomes" id="UP001157039"/>
    </source>
</evidence>
<gene>
    <name evidence="10" type="ORF">GCM10025885_14830</name>
</gene>
<accession>A0AA37XLZ6</accession>
<evidence type="ECO:0000259" key="9">
    <source>
        <dbReference type="Pfam" id="PF02463"/>
    </source>
</evidence>
<protein>
    <recommendedName>
        <fullName evidence="9">RecF/RecN/SMC N-terminal domain-containing protein</fullName>
    </recommendedName>
</protein>
<dbReference type="PANTHER" id="PTHR43977">
    <property type="entry name" value="STRUCTURAL MAINTENANCE OF CHROMOSOMES PROTEIN 3"/>
    <property type="match status" value="1"/>
</dbReference>
<keyword evidence="6" id="KW-0238">DNA-binding</keyword>
<evidence type="ECO:0000313" key="10">
    <source>
        <dbReference type="EMBL" id="GMA72434.1"/>
    </source>
</evidence>
<organism evidence="10 11">
    <name type="scientific">Tetragenococcus osmophilus</name>
    <dbReference type="NCBI Taxonomy" id="526944"/>
    <lineage>
        <taxon>Bacteria</taxon>
        <taxon>Bacillati</taxon>
        <taxon>Bacillota</taxon>
        <taxon>Bacilli</taxon>
        <taxon>Lactobacillales</taxon>
        <taxon>Enterococcaceae</taxon>
        <taxon>Tetragenococcus</taxon>
    </lineage>
</organism>
<evidence type="ECO:0000256" key="5">
    <source>
        <dbReference type="ARBA" id="ARBA00023054"/>
    </source>
</evidence>
<dbReference type="InterPro" id="IPR003395">
    <property type="entry name" value="RecF/RecN/SMC_N"/>
</dbReference>
<keyword evidence="4" id="KW-0067">ATP-binding</keyword>
<keyword evidence="2" id="KW-0963">Cytoplasm</keyword>
<dbReference type="Pfam" id="PF02463">
    <property type="entry name" value="SMC_N"/>
    <property type="match status" value="1"/>
</dbReference>
<comment type="subcellular location">
    <subcellularLocation>
        <location evidence="1">Cytoplasm</location>
    </subcellularLocation>
</comment>
<dbReference type="Gene3D" id="3.40.50.300">
    <property type="entry name" value="P-loop containing nucleotide triphosphate hydrolases"/>
    <property type="match status" value="1"/>
</dbReference>
<evidence type="ECO:0000256" key="2">
    <source>
        <dbReference type="ARBA" id="ARBA00022490"/>
    </source>
</evidence>
<evidence type="ECO:0000256" key="4">
    <source>
        <dbReference type="ARBA" id="ARBA00022840"/>
    </source>
</evidence>
<dbReference type="EMBL" id="BSUW01000001">
    <property type="protein sequence ID" value="GMA72434.1"/>
    <property type="molecule type" value="Genomic_DNA"/>
</dbReference>
<feature type="coiled-coil region" evidence="7">
    <location>
        <begin position="138"/>
        <end position="165"/>
    </location>
</feature>
<proteinExistence type="predicted"/>
<dbReference type="GO" id="GO:0005524">
    <property type="term" value="F:ATP binding"/>
    <property type="evidence" value="ECO:0007669"/>
    <property type="project" value="UniProtKB-KW"/>
</dbReference>
<evidence type="ECO:0000256" key="6">
    <source>
        <dbReference type="ARBA" id="ARBA00023125"/>
    </source>
</evidence>
<feature type="domain" description="RecF/RecN/SMC N-terminal" evidence="9">
    <location>
        <begin position="61"/>
        <end position="322"/>
    </location>
</feature>
<dbReference type="CDD" id="cd03278">
    <property type="entry name" value="ABC_SMC_barmotin"/>
    <property type="match status" value="1"/>
</dbReference>
<dbReference type="SUPFAM" id="SSF52540">
    <property type="entry name" value="P-loop containing nucleoside triphosphate hydrolases"/>
    <property type="match status" value="1"/>
</dbReference>
<sequence length="346" mass="39976">MENQLEALTTDVSGHEETEESLQKQIATLTQKKDELQQQLYEKRQERDLLYQDISEEDENLSQLNQQQKEKLAEKTKAEVAKNYQENLLDQRLAYLQEEYHITFEKAEQDYEPVTKEEDTKEKIQHLRQKINQLGPVNLNAIEQYEEVSQRYEFLNQQREDLLTAKNQLFTTMDEMDEEVKTRFKDIFEKIREQFKVVFPNMFGGGRAELFLTDPNDLLNTGIEIEAQPPGKKLQNLSLLSGGERALTAIALLFSIIQVRPVPFCILDEVEAALDEANILRFANYLQTFNNDTQFIVVTHRKGTMEACNVLYGITMEESGVSKIVSVRLEDVAENGQIAVEGKDQV</sequence>
<dbReference type="InterPro" id="IPR027417">
    <property type="entry name" value="P-loop_NTPase"/>
</dbReference>
<dbReference type="GO" id="GO:0005737">
    <property type="term" value="C:cytoplasm"/>
    <property type="evidence" value="ECO:0007669"/>
    <property type="project" value="UniProtKB-SubCell"/>
</dbReference>
<evidence type="ECO:0000256" key="7">
    <source>
        <dbReference type="SAM" id="Coils"/>
    </source>
</evidence>
<feature type="region of interest" description="Disordered" evidence="8">
    <location>
        <begin position="1"/>
        <end position="22"/>
    </location>
</feature>
<dbReference type="GO" id="GO:0003677">
    <property type="term" value="F:DNA binding"/>
    <property type="evidence" value="ECO:0007669"/>
    <property type="project" value="UniProtKB-KW"/>
</dbReference>
<keyword evidence="3" id="KW-0547">Nucleotide-binding</keyword>